<name>A0AA38BTI4_TAXCH</name>
<sequence length="68" mass="7338">MQRECREVLGPSKEGWKPVPNPQVVLPSHLDPKESLIAPSGEDVEVNANSPPMTATLTLCTLIADTTQ</sequence>
<evidence type="ECO:0000313" key="3">
    <source>
        <dbReference type="Proteomes" id="UP000824469"/>
    </source>
</evidence>
<organism evidence="2 3">
    <name type="scientific">Taxus chinensis</name>
    <name type="common">Chinese yew</name>
    <name type="synonym">Taxus wallichiana var. chinensis</name>
    <dbReference type="NCBI Taxonomy" id="29808"/>
    <lineage>
        <taxon>Eukaryota</taxon>
        <taxon>Viridiplantae</taxon>
        <taxon>Streptophyta</taxon>
        <taxon>Embryophyta</taxon>
        <taxon>Tracheophyta</taxon>
        <taxon>Spermatophyta</taxon>
        <taxon>Pinopsida</taxon>
        <taxon>Pinidae</taxon>
        <taxon>Conifers II</taxon>
        <taxon>Cupressales</taxon>
        <taxon>Taxaceae</taxon>
        <taxon>Taxus</taxon>
    </lineage>
</organism>
<reference evidence="2 3" key="1">
    <citation type="journal article" date="2021" name="Nat. Plants">
        <title>The Taxus genome provides insights into paclitaxel biosynthesis.</title>
        <authorList>
            <person name="Xiong X."/>
            <person name="Gou J."/>
            <person name="Liao Q."/>
            <person name="Li Y."/>
            <person name="Zhou Q."/>
            <person name="Bi G."/>
            <person name="Li C."/>
            <person name="Du R."/>
            <person name="Wang X."/>
            <person name="Sun T."/>
            <person name="Guo L."/>
            <person name="Liang H."/>
            <person name="Lu P."/>
            <person name="Wu Y."/>
            <person name="Zhang Z."/>
            <person name="Ro D.K."/>
            <person name="Shang Y."/>
            <person name="Huang S."/>
            <person name="Yan J."/>
        </authorList>
    </citation>
    <scope>NUCLEOTIDE SEQUENCE [LARGE SCALE GENOMIC DNA]</scope>
    <source>
        <strain evidence="2">Ta-2019</strain>
    </source>
</reference>
<keyword evidence="3" id="KW-1185">Reference proteome</keyword>
<protein>
    <submittedName>
        <fullName evidence="2">Uncharacterized protein</fullName>
    </submittedName>
</protein>
<dbReference type="Proteomes" id="UP000824469">
    <property type="component" value="Unassembled WGS sequence"/>
</dbReference>
<accession>A0AA38BTI4</accession>
<evidence type="ECO:0000256" key="1">
    <source>
        <dbReference type="SAM" id="MobiDB-lite"/>
    </source>
</evidence>
<gene>
    <name evidence="2" type="ORF">KI387_033668</name>
</gene>
<feature type="non-terminal residue" evidence="2">
    <location>
        <position position="68"/>
    </location>
</feature>
<dbReference type="EMBL" id="JAHRHJ020003813">
    <property type="protein sequence ID" value="KAH9289551.1"/>
    <property type="molecule type" value="Genomic_DNA"/>
</dbReference>
<proteinExistence type="predicted"/>
<dbReference type="AlphaFoldDB" id="A0AA38BTI4"/>
<evidence type="ECO:0000313" key="2">
    <source>
        <dbReference type="EMBL" id="KAH9289551.1"/>
    </source>
</evidence>
<comment type="caution">
    <text evidence="2">The sequence shown here is derived from an EMBL/GenBank/DDBJ whole genome shotgun (WGS) entry which is preliminary data.</text>
</comment>
<feature type="region of interest" description="Disordered" evidence="1">
    <location>
        <begin position="1"/>
        <end position="22"/>
    </location>
</feature>